<dbReference type="RefSeq" id="WP_167196016.1">
    <property type="nucleotide sequence ID" value="NZ_JAAORB010000013.1"/>
</dbReference>
<evidence type="ECO:0000313" key="1">
    <source>
        <dbReference type="EMBL" id="NHQ74569.1"/>
    </source>
</evidence>
<name>A0A967EKK4_9RHOB</name>
<evidence type="ECO:0008006" key="3">
    <source>
        <dbReference type="Google" id="ProtNLM"/>
    </source>
</evidence>
<dbReference type="Proteomes" id="UP000639775">
    <property type="component" value="Unassembled WGS sequence"/>
</dbReference>
<gene>
    <name evidence="1" type="ORF">HAT86_08840</name>
</gene>
<evidence type="ECO:0000313" key="2">
    <source>
        <dbReference type="Proteomes" id="UP000639775"/>
    </source>
</evidence>
<reference evidence="1" key="1">
    <citation type="submission" date="2020-03" db="EMBL/GenBank/DDBJ databases">
        <title>Roseovarius gahaiensis sp. nov., isolated from Gahai Saline Lake, China.</title>
        <authorList>
            <person name="Sun X."/>
        </authorList>
    </citation>
    <scope>NUCLEOTIDE SEQUENCE</scope>
    <source>
        <strain evidence="1">GH877</strain>
    </source>
</reference>
<accession>A0A967EKK4</accession>
<comment type="caution">
    <text evidence="1">The sequence shown here is derived from an EMBL/GenBank/DDBJ whole genome shotgun (WGS) entry which is preliminary data.</text>
</comment>
<proteinExistence type="predicted"/>
<organism evidence="1 2">
    <name type="scientific">Roseovarius gahaiensis</name>
    <dbReference type="NCBI Taxonomy" id="2716691"/>
    <lineage>
        <taxon>Bacteria</taxon>
        <taxon>Pseudomonadati</taxon>
        <taxon>Pseudomonadota</taxon>
        <taxon>Alphaproteobacteria</taxon>
        <taxon>Rhodobacterales</taxon>
        <taxon>Roseobacteraceae</taxon>
        <taxon>Roseovarius</taxon>
    </lineage>
</organism>
<dbReference type="AlphaFoldDB" id="A0A967EKK4"/>
<protein>
    <recommendedName>
        <fullName evidence="3">BppU N-terminal domain-containing protein</fullName>
    </recommendedName>
</protein>
<sequence length="109" mass="11922">MLKFTIKRGDTSPALRFALLPDSVSLAGAAVRFQMRARGGDTLIDRPADIQNLFEPAVVAHLWAQGDTETTGRYEAEFRVTYLDGSTETFPNLGFIEVFVTEDVPGLSG</sequence>
<dbReference type="EMBL" id="JAAORB010000013">
    <property type="protein sequence ID" value="NHQ74569.1"/>
    <property type="molecule type" value="Genomic_DNA"/>
</dbReference>
<keyword evidence="2" id="KW-1185">Reference proteome</keyword>